<reference evidence="1" key="1">
    <citation type="submission" date="2022-09" db="EMBL/GenBank/DDBJ databases">
        <title>Aureispira anguillicida sp. nov., isolated from Leptocephalus of Japanese eel Anguilla japonica.</title>
        <authorList>
            <person name="Yuasa K."/>
            <person name="Mekata T."/>
            <person name="Ikunari K."/>
        </authorList>
    </citation>
    <scope>NUCLEOTIDE SEQUENCE</scope>
    <source>
        <strain evidence="1">EL160426</strain>
    </source>
</reference>
<proteinExistence type="predicted"/>
<accession>A0A915YIX3</accession>
<dbReference type="RefSeq" id="WP_264789053.1">
    <property type="nucleotide sequence ID" value="NZ_AP026867.1"/>
</dbReference>
<evidence type="ECO:0000313" key="1">
    <source>
        <dbReference type="EMBL" id="BDS13801.1"/>
    </source>
</evidence>
<protein>
    <submittedName>
        <fullName evidence="1">Nucleotidyltransferase domain-containing protein</fullName>
    </submittedName>
</protein>
<dbReference type="Pfam" id="PF10127">
    <property type="entry name" value="RlaP"/>
    <property type="match status" value="1"/>
</dbReference>
<name>A0A915YIX3_9BACT</name>
<evidence type="ECO:0000313" key="2">
    <source>
        <dbReference type="Proteomes" id="UP001060919"/>
    </source>
</evidence>
<dbReference type="KEGG" id="aup:AsAng_0045630"/>
<keyword evidence="2" id="KW-1185">Reference proteome</keyword>
<sequence>MLSIKDIKEKKLLLFECISGSKAYGLDLPTSDTDIKGVFVLPKSMFYGLEYISQINGANNDEVYYELTRFIELLYKNNPNILELLNTPKDCILYKHPLFDYLKPDLFLSKQCRDTFGGYAMSQIKKARGLNKKIMNPMEKKRKSVLDFCYVQYQQGALSLGAWLDKKGFKQENCGLVNIPNMRDLYGLYYDSNKEYNFQGIIRSNTVDTVALSSVPQEAQQVAILSFNKDGYKKYCKDYKQYWDWVSKRNNSRYENTIAHGKNYDAKNSMHTFRLLDMAEEILALGKIRVKRPNREQLLKIRKGEFEYQELINQAKAKISRIDALFDQSPLPMAPDKEKIEQLLVQIRTEFYRLHS</sequence>
<dbReference type="Proteomes" id="UP001060919">
    <property type="component" value="Chromosome"/>
</dbReference>
<dbReference type="AlphaFoldDB" id="A0A915YIX3"/>
<dbReference type="EMBL" id="AP026867">
    <property type="protein sequence ID" value="BDS13801.1"/>
    <property type="molecule type" value="Genomic_DNA"/>
</dbReference>
<gene>
    <name evidence="1" type="ORF">AsAng_0045630</name>
</gene>
<dbReference type="PANTHER" id="PTHR34817">
    <property type="entry name" value="NUCLEOTIDYLTRANSFERASE"/>
    <property type="match status" value="1"/>
</dbReference>
<organism evidence="1 2">
    <name type="scientific">Aureispira anguillae</name>
    <dbReference type="NCBI Taxonomy" id="2864201"/>
    <lineage>
        <taxon>Bacteria</taxon>
        <taxon>Pseudomonadati</taxon>
        <taxon>Bacteroidota</taxon>
        <taxon>Saprospiria</taxon>
        <taxon>Saprospirales</taxon>
        <taxon>Saprospiraceae</taxon>
        <taxon>Aureispira</taxon>
    </lineage>
</organism>
<dbReference type="PANTHER" id="PTHR34817:SF1">
    <property type="entry name" value="NUCLEOTIDYLTRANSFERASE"/>
    <property type="match status" value="1"/>
</dbReference>
<dbReference type="InterPro" id="IPR018775">
    <property type="entry name" value="RlaP"/>
</dbReference>